<dbReference type="Pfam" id="PF00581">
    <property type="entry name" value="Rhodanese"/>
    <property type="match status" value="1"/>
</dbReference>
<evidence type="ECO:0000259" key="1">
    <source>
        <dbReference type="PROSITE" id="PS50206"/>
    </source>
</evidence>
<proteinExistence type="predicted"/>
<accession>A0A1R0IRC0</accession>
<dbReference type="InterPro" id="IPR050229">
    <property type="entry name" value="GlpE_sulfurtransferase"/>
</dbReference>
<dbReference type="Gene3D" id="3.40.250.10">
    <property type="entry name" value="Rhodanese-like domain"/>
    <property type="match status" value="1"/>
</dbReference>
<dbReference type="FunFam" id="3.40.250.10:FF:000049">
    <property type="entry name" value="Phage shock protein E"/>
    <property type="match status" value="1"/>
</dbReference>
<dbReference type="InterPro" id="IPR036873">
    <property type="entry name" value="Rhodanese-like_dom_sf"/>
</dbReference>
<protein>
    <submittedName>
        <fullName evidence="2">Rhodanese-like domain-containing protein</fullName>
    </submittedName>
</protein>
<dbReference type="EMBL" id="PXYX01000001">
    <property type="protein sequence ID" value="PSR30032.1"/>
    <property type="molecule type" value="Genomic_DNA"/>
</dbReference>
<sequence length="100" mass="11231">MVHHLSPERVESMARNGQAIVVDVRESSEYKQGHIPRARHIPLSQLVHRLKEVSKSHTVVVVCQSGNRSARACEMLQQAGYTKVFNLSGGMNNWKGPVER</sequence>
<reference evidence="2 3" key="1">
    <citation type="journal article" date="2014" name="BMC Genomics">
        <title>Comparison of environmental and isolate Sulfobacillus genomes reveals diverse carbon, sulfur, nitrogen, and hydrogen metabolisms.</title>
        <authorList>
            <person name="Justice N.B."/>
            <person name="Norman A."/>
            <person name="Brown C.T."/>
            <person name="Singh A."/>
            <person name="Thomas B.C."/>
            <person name="Banfield J.F."/>
        </authorList>
    </citation>
    <scope>NUCLEOTIDE SEQUENCE [LARGE SCALE GENOMIC DNA]</scope>
    <source>
        <strain evidence="2">AMDSBA5</strain>
    </source>
</reference>
<gene>
    <name evidence="2" type="ORF">C7B47_00510</name>
</gene>
<evidence type="ECO:0000313" key="2">
    <source>
        <dbReference type="EMBL" id="PSR30032.1"/>
    </source>
</evidence>
<dbReference type="CDD" id="cd00158">
    <property type="entry name" value="RHOD"/>
    <property type="match status" value="1"/>
</dbReference>
<dbReference type="SUPFAM" id="SSF52821">
    <property type="entry name" value="Rhodanese/Cell cycle control phosphatase"/>
    <property type="match status" value="1"/>
</dbReference>
<comment type="caution">
    <text evidence="2">The sequence shown here is derived from an EMBL/GenBank/DDBJ whole genome shotgun (WGS) entry which is preliminary data.</text>
</comment>
<dbReference type="SMART" id="SM00450">
    <property type="entry name" value="RHOD"/>
    <property type="match status" value="1"/>
</dbReference>
<dbReference type="PROSITE" id="PS50206">
    <property type="entry name" value="RHODANESE_3"/>
    <property type="match status" value="1"/>
</dbReference>
<dbReference type="PANTHER" id="PTHR43031:SF1">
    <property type="entry name" value="PYRIDINE NUCLEOTIDE-DISULPHIDE OXIDOREDUCTASE"/>
    <property type="match status" value="1"/>
</dbReference>
<name>A0A1R0IRC0_SULTH</name>
<dbReference type="InterPro" id="IPR001763">
    <property type="entry name" value="Rhodanese-like_dom"/>
</dbReference>
<dbReference type="Proteomes" id="UP000242705">
    <property type="component" value="Unassembled WGS sequence"/>
</dbReference>
<dbReference type="PANTHER" id="PTHR43031">
    <property type="entry name" value="FAD-DEPENDENT OXIDOREDUCTASE"/>
    <property type="match status" value="1"/>
</dbReference>
<organism evidence="2 3">
    <name type="scientific">Sulfobacillus thermosulfidooxidans</name>
    <dbReference type="NCBI Taxonomy" id="28034"/>
    <lineage>
        <taxon>Bacteria</taxon>
        <taxon>Bacillati</taxon>
        <taxon>Bacillota</taxon>
        <taxon>Clostridia</taxon>
        <taxon>Eubacteriales</taxon>
        <taxon>Clostridiales Family XVII. Incertae Sedis</taxon>
        <taxon>Sulfobacillus</taxon>
    </lineage>
</organism>
<dbReference type="AlphaFoldDB" id="A0A1R0IRC0"/>
<feature type="domain" description="Rhodanese" evidence="1">
    <location>
        <begin position="15"/>
        <end position="100"/>
    </location>
</feature>
<evidence type="ECO:0000313" key="3">
    <source>
        <dbReference type="Proteomes" id="UP000242705"/>
    </source>
</evidence>